<sequence>MSLSHHFLRTTRTVHLYLGIFTAPMLLFFAITGGLQSFGLHETSRGSSYAPPAWLASMAQLHKKQTTVMPLRRARPPEAPIAVAKPDVPTVKPLPAGRADAKPGKNLLPMKTFFGLVALGLLTSVSSGLYMAWRYSRKPRLFGAVLFAGISVPLLLQLF</sequence>
<feature type="transmembrane region" description="Helical" evidence="1">
    <location>
        <begin position="140"/>
        <end position="158"/>
    </location>
</feature>
<evidence type="ECO:0000313" key="3">
    <source>
        <dbReference type="Proteomes" id="UP001596111"/>
    </source>
</evidence>
<proteinExistence type="predicted"/>
<feature type="transmembrane region" description="Helical" evidence="1">
    <location>
        <begin position="113"/>
        <end position="133"/>
    </location>
</feature>
<dbReference type="RefSeq" id="WP_377323933.1">
    <property type="nucleotide sequence ID" value="NZ_JBHSNG010000002.1"/>
</dbReference>
<dbReference type="EMBL" id="JBHSNG010000002">
    <property type="protein sequence ID" value="MFC5579908.1"/>
    <property type="molecule type" value="Genomic_DNA"/>
</dbReference>
<feature type="transmembrane region" description="Helical" evidence="1">
    <location>
        <begin position="16"/>
        <end position="38"/>
    </location>
</feature>
<name>A0ABW0SSY7_9GAMM</name>
<gene>
    <name evidence="2" type="ORF">ACFPPB_02075</name>
</gene>
<evidence type="ECO:0000256" key="1">
    <source>
        <dbReference type="SAM" id="Phobius"/>
    </source>
</evidence>
<keyword evidence="1" id="KW-0812">Transmembrane</keyword>
<keyword evidence="1" id="KW-0472">Membrane</keyword>
<protein>
    <submittedName>
        <fullName evidence="2">PepSY domain-containing protein</fullName>
    </submittedName>
</protein>
<reference evidence="3" key="1">
    <citation type="journal article" date="2019" name="Int. J. Syst. Evol. Microbiol.">
        <title>The Global Catalogue of Microorganisms (GCM) 10K type strain sequencing project: providing services to taxonomists for standard genome sequencing and annotation.</title>
        <authorList>
            <consortium name="The Broad Institute Genomics Platform"/>
            <consortium name="The Broad Institute Genome Sequencing Center for Infectious Disease"/>
            <person name="Wu L."/>
            <person name="Ma J."/>
        </authorList>
    </citation>
    <scope>NUCLEOTIDE SEQUENCE [LARGE SCALE GENOMIC DNA]</scope>
    <source>
        <strain evidence="3">CGMCC 1.13587</strain>
    </source>
</reference>
<keyword evidence="1" id="KW-1133">Transmembrane helix</keyword>
<evidence type="ECO:0000313" key="2">
    <source>
        <dbReference type="EMBL" id="MFC5579908.1"/>
    </source>
</evidence>
<comment type="caution">
    <text evidence="2">The sequence shown here is derived from an EMBL/GenBank/DDBJ whole genome shotgun (WGS) entry which is preliminary data.</text>
</comment>
<dbReference type="Proteomes" id="UP001596111">
    <property type="component" value="Unassembled WGS sequence"/>
</dbReference>
<keyword evidence="3" id="KW-1185">Reference proteome</keyword>
<accession>A0ABW0SSY7</accession>
<organism evidence="2 3">
    <name type="scientific">Rhodanobacter terrae</name>
    <dbReference type="NCBI Taxonomy" id="418647"/>
    <lineage>
        <taxon>Bacteria</taxon>
        <taxon>Pseudomonadati</taxon>
        <taxon>Pseudomonadota</taxon>
        <taxon>Gammaproteobacteria</taxon>
        <taxon>Lysobacterales</taxon>
        <taxon>Rhodanobacteraceae</taxon>
        <taxon>Rhodanobacter</taxon>
    </lineage>
</organism>